<gene>
    <name evidence="2" type="ORF">LIER_19051</name>
</gene>
<sequence length="86" mass="9616">MGSIIKHMPTELHSSVRSGIILYDFTRVVEELVFNTIDSGANKVYVALDVSTCYVKVKDNGSGISRDGLVLVGQRYGKEYFQGKWK</sequence>
<evidence type="ECO:0000313" key="2">
    <source>
        <dbReference type="EMBL" id="GAA0163097.1"/>
    </source>
</evidence>
<comment type="similarity">
    <text evidence="1">Belongs to the DNA mismatch repair MutL/HexB family.</text>
</comment>
<name>A0AAV3QJ80_LITER</name>
<dbReference type="InterPro" id="IPR038973">
    <property type="entry name" value="MutL/Mlh/Pms-like"/>
</dbReference>
<keyword evidence="3" id="KW-1185">Reference proteome</keyword>
<organism evidence="2 3">
    <name type="scientific">Lithospermum erythrorhizon</name>
    <name type="common">Purple gromwell</name>
    <name type="synonym">Lithospermum officinale var. erythrorhizon</name>
    <dbReference type="NCBI Taxonomy" id="34254"/>
    <lineage>
        <taxon>Eukaryota</taxon>
        <taxon>Viridiplantae</taxon>
        <taxon>Streptophyta</taxon>
        <taxon>Embryophyta</taxon>
        <taxon>Tracheophyta</taxon>
        <taxon>Spermatophyta</taxon>
        <taxon>Magnoliopsida</taxon>
        <taxon>eudicotyledons</taxon>
        <taxon>Gunneridae</taxon>
        <taxon>Pentapetalae</taxon>
        <taxon>asterids</taxon>
        <taxon>lamiids</taxon>
        <taxon>Boraginales</taxon>
        <taxon>Boraginaceae</taxon>
        <taxon>Boraginoideae</taxon>
        <taxon>Lithospermeae</taxon>
        <taxon>Lithospermum</taxon>
    </lineage>
</organism>
<dbReference type="Proteomes" id="UP001454036">
    <property type="component" value="Unassembled WGS sequence"/>
</dbReference>
<dbReference type="PANTHER" id="PTHR10073:SF47">
    <property type="entry name" value="DNA MISMATCH REPAIR PROTEIN MLH3"/>
    <property type="match status" value="1"/>
</dbReference>
<reference evidence="2 3" key="1">
    <citation type="submission" date="2024-01" db="EMBL/GenBank/DDBJ databases">
        <title>The complete chloroplast genome sequence of Lithospermum erythrorhizon: insights into the phylogenetic relationship among Boraginaceae species and the maternal lineages of purple gromwells.</title>
        <authorList>
            <person name="Okada T."/>
            <person name="Watanabe K."/>
        </authorList>
    </citation>
    <scope>NUCLEOTIDE SEQUENCE [LARGE SCALE GENOMIC DNA]</scope>
</reference>
<dbReference type="GO" id="GO:0032300">
    <property type="term" value="C:mismatch repair complex"/>
    <property type="evidence" value="ECO:0007669"/>
    <property type="project" value="InterPro"/>
</dbReference>
<proteinExistence type="inferred from homology"/>
<dbReference type="GO" id="GO:0016887">
    <property type="term" value="F:ATP hydrolysis activity"/>
    <property type="evidence" value="ECO:0007669"/>
    <property type="project" value="InterPro"/>
</dbReference>
<comment type="caution">
    <text evidence="2">The sequence shown here is derived from an EMBL/GenBank/DDBJ whole genome shotgun (WGS) entry which is preliminary data.</text>
</comment>
<dbReference type="Gene3D" id="3.30.565.10">
    <property type="entry name" value="Histidine kinase-like ATPase, C-terminal domain"/>
    <property type="match status" value="1"/>
</dbReference>
<evidence type="ECO:0000256" key="1">
    <source>
        <dbReference type="ARBA" id="ARBA00006082"/>
    </source>
</evidence>
<dbReference type="SUPFAM" id="SSF55874">
    <property type="entry name" value="ATPase domain of HSP90 chaperone/DNA topoisomerase II/histidine kinase"/>
    <property type="match status" value="1"/>
</dbReference>
<dbReference type="PANTHER" id="PTHR10073">
    <property type="entry name" value="DNA MISMATCH REPAIR PROTEIN MLH, PMS, MUTL"/>
    <property type="match status" value="1"/>
</dbReference>
<dbReference type="GO" id="GO:0140664">
    <property type="term" value="F:ATP-dependent DNA damage sensor activity"/>
    <property type="evidence" value="ECO:0007669"/>
    <property type="project" value="InterPro"/>
</dbReference>
<dbReference type="GO" id="GO:0006298">
    <property type="term" value="P:mismatch repair"/>
    <property type="evidence" value="ECO:0007669"/>
    <property type="project" value="InterPro"/>
</dbReference>
<protein>
    <submittedName>
        <fullName evidence="2">Uncharacterized protein</fullName>
    </submittedName>
</protein>
<dbReference type="InterPro" id="IPR036890">
    <property type="entry name" value="HATPase_C_sf"/>
</dbReference>
<evidence type="ECO:0000313" key="3">
    <source>
        <dbReference type="Proteomes" id="UP001454036"/>
    </source>
</evidence>
<dbReference type="Pfam" id="PF13589">
    <property type="entry name" value="HATPase_c_3"/>
    <property type="match status" value="1"/>
</dbReference>
<dbReference type="EMBL" id="BAABME010004656">
    <property type="protein sequence ID" value="GAA0163097.1"/>
    <property type="molecule type" value="Genomic_DNA"/>
</dbReference>
<dbReference type="AlphaFoldDB" id="A0AAV3QJ80"/>
<accession>A0AAV3QJ80</accession>